<keyword evidence="3" id="KW-0804">Transcription</keyword>
<evidence type="ECO:0000256" key="2">
    <source>
        <dbReference type="ARBA" id="ARBA00023125"/>
    </source>
</evidence>
<dbReference type="AlphaFoldDB" id="A0A812YRC5"/>
<feature type="domain" description="IclR-ED" evidence="5">
    <location>
        <begin position="65"/>
        <end position="213"/>
    </location>
</feature>
<dbReference type="EMBL" id="CAJNJA010043259">
    <property type="protein sequence ID" value="CAE7792137.1"/>
    <property type="molecule type" value="Genomic_DNA"/>
</dbReference>
<evidence type="ECO:0000313" key="6">
    <source>
        <dbReference type="EMBL" id="CAE7792137.1"/>
    </source>
</evidence>
<evidence type="ECO:0000259" key="4">
    <source>
        <dbReference type="PROSITE" id="PS51077"/>
    </source>
</evidence>
<dbReference type="SUPFAM" id="SSF55781">
    <property type="entry name" value="GAF domain-like"/>
    <property type="match status" value="1"/>
</dbReference>
<dbReference type="PROSITE" id="PS51077">
    <property type="entry name" value="HTH_ICLR"/>
    <property type="match status" value="1"/>
</dbReference>
<dbReference type="OrthoDB" id="432010at2759"/>
<feature type="domain" description="HTH iclR-type" evidence="4">
    <location>
        <begin position="1"/>
        <end position="64"/>
    </location>
</feature>
<reference evidence="6" key="1">
    <citation type="submission" date="2021-02" db="EMBL/GenBank/DDBJ databases">
        <authorList>
            <person name="Dougan E. K."/>
            <person name="Rhodes N."/>
            <person name="Thang M."/>
            <person name="Chan C."/>
        </authorList>
    </citation>
    <scope>NUCLEOTIDE SEQUENCE</scope>
</reference>
<dbReference type="SMART" id="SM00346">
    <property type="entry name" value="HTH_ICLR"/>
    <property type="match status" value="1"/>
</dbReference>
<dbReference type="GO" id="GO:0003677">
    <property type="term" value="F:DNA binding"/>
    <property type="evidence" value="ECO:0007669"/>
    <property type="project" value="UniProtKB-KW"/>
</dbReference>
<accession>A0A812YRC5</accession>
<dbReference type="InterPro" id="IPR050707">
    <property type="entry name" value="HTH_MetabolicPath_Reg"/>
</dbReference>
<dbReference type="Proteomes" id="UP000601435">
    <property type="component" value="Unassembled WGS sequence"/>
</dbReference>
<keyword evidence="1" id="KW-0805">Transcription regulation</keyword>
<name>A0A812YRC5_9DINO</name>
<dbReference type="InterPro" id="IPR014757">
    <property type="entry name" value="Tscrpt_reg_IclR_C"/>
</dbReference>
<evidence type="ECO:0000256" key="1">
    <source>
        <dbReference type="ARBA" id="ARBA00023015"/>
    </source>
</evidence>
<evidence type="ECO:0000259" key="5">
    <source>
        <dbReference type="PROSITE" id="PS51078"/>
    </source>
</evidence>
<dbReference type="PANTHER" id="PTHR30136">
    <property type="entry name" value="HELIX-TURN-HELIX TRANSCRIPTIONAL REGULATOR, ICLR FAMILY"/>
    <property type="match status" value="1"/>
</dbReference>
<dbReference type="PANTHER" id="PTHR30136:SF39">
    <property type="entry name" value="TRANSCRIPTIONAL REGULATORY PROTEIN"/>
    <property type="match status" value="1"/>
</dbReference>
<evidence type="ECO:0000313" key="7">
    <source>
        <dbReference type="Proteomes" id="UP000601435"/>
    </source>
</evidence>
<protein>
    <submittedName>
        <fullName evidence="6">KipR protein</fullName>
    </submittedName>
</protein>
<dbReference type="SUPFAM" id="SSF46785">
    <property type="entry name" value="Winged helix' DNA-binding domain"/>
    <property type="match status" value="1"/>
</dbReference>
<dbReference type="InterPro" id="IPR036388">
    <property type="entry name" value="WH-like_DNA-bd_sf"/>
</dbReference>
<keyword evidence="2" id="KW-0238">DNA-binding</keyword>
<dbReference type="Pfam" id="PF09339">
    <property type="entry name" value="HTH_IclR"/>
    <property type="match status" value="1"/>
</dbReference>
<gene>
    <name evidence="6" type="primary">kipR</name>
    <name evidence="6" type="ORF">SNEC2469_LOCUS23280</name>
</gene>
<dbReference type="Gene3D" id="3.30.450.40">
    <property type="match status" value="1"/>
</dbReference>
<dbReference type="InterPro" id="IPR036390">
    <property type="entry name" value="WH_DNA-bd_sf"/>
</dbReference>
<dbReference type="InterPro" id="IPR029016">
    <property type="entry name" value="GAF-like_dom_sf"/>
</dbReference>
<evidence type="ECO:0000256" key="3">
    <source>
        <dbReference type="ARBA" id="ARBA00023163"/>
    </source>
</evidence>
<comment type="caution">
    <text evidence="6">The sequence shown here is derived from an EMBL/GenBank/DDBJ whole genome shotgun (WGS) entry which is preliminary data.</text>
</comment>
<dbReference type="PROSITE" id="PS51078">
    <property type="entry name" value="ICLR_ED"/>
    <property type="match status" value="1"/>
</dbReference>
<organism evidence="6 7">
    <name type="scientific">Symbiodinium necroappetens</name>
    <dbReference type="NCBI Taxonomy" id="1628268"/>
    <lineage>
        <taxon>Eukaryota</taxon>
        <taxon>Sar</taxon>
        <taxon>Alveolata</taxon>
        <taxon>Dinophyceae</taxon>
        <taxon>Suessiales</taxon>
        <taxon>Symbiodiniaceae</taxon>
        <taxon>Symbiodinium</taxon>
    </lineage>
</organism>
<dbReference type="InterPro" id="IPR005471">
    <property type="entry name" value="Tscrpt_reg_IclR_N"/>
</dbReference>
<dbReference type="GO" id="GO:0003700">
    <property type="term" value="F:DNA-binding transcription factor activity"/>
    <property type="evidence" value="ECO:0007669"/>
    <property type="project" value="TreeGrafter"/>
</dbReference>
<sequence>MAVVDRIARLLAIVAESGREGCRLRDLVERSALNRATAYRLVDNLRRHGFLRQGADGKTYHLGLQLLSLGAMAGSHEGLREIARPCLMRLAAEYSDTFFLFVRDGYENVCIDIRDGRYPVRSYTRGIGGRVPLGVGQAGLAVLAFLEDDDREEVLSRNRGNLESNFAVRVETLPDFAEIRARGYVSDTGSCMIPEYTGVGAPIFDSNGQPVAA</sequence>
<feature type="non-terminal residue" evidence="6">
    <location>
        <position position="213"/>
    </location>
</feature>
<dbReference type="GO" id="GO:0045892">
    <property type="term" value="P:negative regulation of DNA-templated transcription"/>
    <property type="evidence" value="ECO:0007669"/>
    <property type="project" value="TreeGrafter"/>
</dbReference>
<dbReference type="Gene3D" id="1.10.10.10">
    <property type="entry name" value="Winged helix-like DNA-binding domain superfamily/Winged helix DNA-binding domain"/>
    <property type="match status" value="1"/>
</dbReference>
<dbReference type="Pfam" id="PF01614">
    <property type="entry name" value="IclR_C"/>
    <property type="match status" value="1"/>
</dbReference>
<keyword evidence="7" id="KW-1185">Reference proteome</keyword>
<proteinExistence type="predicted"/>